<dbReference type="Proteomes" id="UP000297598">
    <property type="component" value="Unassembled WGS sequence"/>
</dbReference>
<dbReference type="Proteomes" id="UP000254047">
    <property type="component" value="Unassembled WGS sequence"/>
</dbReference>
<feature type="region of interest" description="Disordered" evidence="2">
    <location>
        <begin position="18"/>
        <end position="79"/>
    </location>
</feature>
<dbReference type="GeneID" id="48903192"/>
<dbReference type="PROSITE" id="PS51257">
    <property type="entry name" value="PROKAR_LIPOPROTEIN"/>
    <property type="match status" value="1"/>
</dbReference>
<reference evidence="5 7" key="1">
    <citation type="submission" date="2018-06" db="EMBL/GenBank/DDBJ databases">
        <authorList>
            <consortium name="Pathogen Informatics"/>
            <person name="Doyle S."/>
        </authorList>
    </citation>
    <scope>NUCLEOTIDE SEQUENCE [LARGE SCALE GENOMIC DNA]</scope>
    <source>
        <strain evidence="5 7">NCTC13830</strain>
    </source>
</reference>
<dbReference type="EMBL" id="UHDO01000001">
    <property type="protein sequence ID" value="SUM45234.1"/>
    <property type="molecule type" value="Genomic_DNA"/>
</dbReference>
<dbReference type="EMBL" id="SRLS01000006">
    <property type="protein sequence ID" value="TGE17937.1"/>
    <property type="molecule type" value="Genomic_DNA"/>
</dbReference>
<feature type="signal peptide" evidence="3">
    <location>
        <begin position="1"/>
        <end position="19"/>
    </location>
</feature>
<protein>
    <submittedName>
        <fullName evidence="6">DUF5067 domain-containing protein</fullName>
    </submittedName>
    <submittedName>
        <fullName evidence="5">Phage protein</fullName>
    </submittedName>
</protein>
<keyword evidence="8" id="KW-1185">Reference proteome</keyword>
<evidence type="ECO:0000313" key="5">
    <source>
        <dbReference type="EMBL" id="SUM45234.1"/>
    </source>
</evidence>
<dbReference type="AlphaFoldDB" id="A0A380G247"/>
<sequence>MKKLLAFLFAATLVLGACSFGGNSSDKSSDSDSSKNSSESTKKDSSDNSSSDSEESSDTDSVKVDSSSDDKKKSDSKFENDTLTSKNFDIKIEKTEIVEASKYATDENPNLAIVYSVKNKDDRKELTANSAFFSSFKAYQDSKNVKRELKTGDGYDSELDRKYGENDTDEINKGGTVKAVKFFKLKDTKTPVTIQVKDPDDYSNDHLAKKVIELK</sequence>
<dbReference type="InterPro" id="IPR029050">
    <property type="entry name" value="Immunoprotect_excell_Ig-like"/>
</dbReference>
<evidence type="ECO:0000256" key="1">
    <source>
        <dbReference type="ARBA" id="ARBA00022729"/>
    </source>
</evidence>
<reference evidence="6 8" key="2">
    <citation type="submission" date="2019-04" db="EMBL/GenBank/DDBJ databases">
        <title>Genomic characterization of Staphylococcus petrasii strains.</title>
        <authorList>
            <person name="Vrbovska V."/>
            <person name="Kovarovic V."/>
            <person name="Maslanova I."/>
            <person name="Indrakova A."/>
            <person name="Petras P."/>
            <person name="Sedo O."/>
            <person name="Svec P."/>
            <person name="Fisarova L."/>
            <person name="Sedlacek I."/>
            <person name="Doskar J."/>
            <person name="Pantucek R."/>
        </authorList>
    </citation>
    <scope>NUCLEOTIDE SEQUENCE [LARGE SCALE GENOMIC DNA]</scope>
    <source>
        <strain evidence="6 8">P5404</strain>
    </source>
</reference>
<evidence type="ECO:0000259" key="4">
    <source>
        <dbReference type="Pfam" id="PF16729"/>
    </source>
</evidence>
<keyword evidence="1 3" id="KW-0732">Signal</keyword>
<evidence type="ECO:0000256" key="2">
    <source>
        <dbReference type="SAM" id="MobiDB-lite"/>
    </source>
</evidence>
<dbReference type="RefSeq" id="WP_103298185.1">
    <property type="nucleotide sequence ID" value="NZ_AP040368.1"/>
</dbReference>
<dbReference type="Gene3D" id="2.60.40.1240">
    <property type="match status" value="1"/>
</dbReference>
<evidence type="ECO:0000313" key="7">
    <source>
        <dbReference type="Proteomes" id="UP000254047"/>
    </source>
</evidence>
<name>A0A380G247_9STAP</name>
<dbReference type="InterPro" id="IPR031989">
    <property type="entry name" value="DUF5067"/>
</dbReference>
<dbReference type="Pfam" id="PF16729">
    <property type="entry name" value="DUF5067"/>
    <property type="match status" value="1"/>
</dbReference>
<accession>A0A5F1AZS5</accession>
<proteinExistence type="predicted"/>
<dbReference type="OrthoDB" id="2414419at2"/>
<feature type="chain" id="PRO_5039562351" evidence="3">
    <location>
        <begin position="20"/>
        <end position="215"/>
    </location>
</feature>
<feature type="domain" description="DUF5067" evidence="4">
    <location>
        <begin position="66"/>
        <end position="198"/>
    </location>
</feature>
<evidence type="ECO:0000313" key="8">
    <source>
        <dbReference type="Proteomes" id="UP000297598"/>
    </source>
</evidence>
<gene>
    <name evidence="6" type="ORF">BJR09_05300</name>
    <name evidence="5" type="ORF">NCTC13830_02655</name>
</gene>
<evidence type="ECO:0000256" key="3">
    <source>
        <dbReference type="SAM" id="SignalP"/>
    </source>
</evidence>
<accession>A0A380G247</accession>
<organism evidence="5 7">
    <name type="scientific">Staphylococcus petrasii</name>
    <dbReference type="NCBI Taxonomy" id="1276936"/>
    <lineage>
        <taxon>Bacteria</taxon>
        <taxon>Bacillati</taxon>
        <taxon>Bacillota</taxon>
        <taxon>Bacilli</taxon>
        <taxon>Bacillales</taxon>
        <taxon>Staphylococcaceae</taxon>
        <taxon>Staphylococcus</taxon>
    </lineage>
</organism>
<evidence type="ECO:0000313" key="6">
    <source>
        <dbReference type="EMBL" id="TGE17937.1"/>
    </source>
</evidence>
<feature type="compositionally biased region" description="Basic and acidic residues" evidence="2">
    <location>
        <begin position="60"/>
        <end position="79"/>
    </location>
</feature>